<protein>
    <submittedName>
        <fullName evidence="4">Flavin reductase domain-containing protein (HsaB)</fullName>
    </submittedName>
</protein>
<dbReference type="InterPro" id="IPR050268">
    <property type="entry name" value="NADH-dep_flavin_reductase"/>
</dbReference>
<dbReference type="Gene3D" id="2.30.110.10">
    <property type="entry name" value="Electron Transport, Fmn-binding Protein, Chain A"/>
    <property type="match status" value="1"/>
</dbReference>
<dbReference type="SUPFAM" id="SSF50475">
    <property type="entry name" value="FMN-binding split barrel"/>
    <property type="match status" value="1"/>
</dbReference>
<dbReference type="EMBL" id="KF900355">
    <property type="protein sequence ID" value="AIE91999.1"/>
    <property type="molecule type" value="Genomic_DNA"/>
</dbReference>
<comment type="cofactor">
    <cofactor evidence="1">
        <name>FMN</name>
        <dbReference type="ChEBI" id="CHEBI:58210"/>
    </cofactor>
</comment>
<dbReference type="InterPro" id="IPR002563">
    <property type="entry name" value="Flavin_Rdtase-like_dom"/>
</dbReference>
<dbReference type="PANTHER" id="PTHR30466">
    <property type="entry name" value="FLAVIN REDUCTASE"/>
    <property type="match status" value="1"/>
</dbReference>
<dbReference type="Pfam" id="PF01613">
    <property type="entry name" value="Flavin_Reduct"/>
    <property type="match status" value="1"/>
</dbReference>
<dbReference type="PANTHER" id="PTHR30466:SF1">
    <property type="entry name" value="FMN REDUCTASE (NADH) RUTF"/>
    <property type="match status" value="1"/>
</dbReference>
<sequence>MLYIIIYCLNVREFVPISTNKFKKTLGSFATGVTVVTTSLDNKSYGLTVNAFSSLSLDPPLVLICIDKKSESNKILRRSKIFAVNILHQNQKHLSKIFSDSTNRNRFRDVKTTTKTTGSPIIANSLGYIDCTVKKIISAGDHNIFIGNIESLNNRNLDPLIYYRGNYLG</sequence>
<dbReference type="InterPro" id="IPR012349">
    <property type="entry name" value="Split_barrel_FMN-bd"/>
</dbReference>
<evidence type="ECO:0000256" key="2">
    <source>
        <dbReference type="ARBA" id="ARBA00023002"/>
    </source>
</evidence>
<gene>
    <name evidence="4" type="primary">hsaB</name>
</gene>
<feature type="domain" description="Flavin reductase like" evidence="3">
    <location>
        <begin position="26"/>
        <end position="169"/>
    </location>
</feature>
<name>A0A075FKW3_9ARCH</name>
<keyword evidence="2" id="KW-0560">Oxidoreductase</keyword>
<dbReference type="GO" id="GO:0042602">
    <property type="term" value="F:riboflavin reductase (NADPH) activity"/>
    <property type="evidence" value="ECO:0007669"/>
    <property type="project" value="TreeGrafter"/>
</dbReference>
<evidence type="ECO:0000313" key="4">
    <source>
        <dbReference type="EMBL" id="AIE91999.1"/>
    </source>
</evidence>
<dbReference type="SMART" id="SM00903">
    <property type="entry name" value="Flavin_Reduct"/>
    <property type="match status" value="1"/>
</dbReference>
<proteinExistence type="predicted"/>
<accession>A0A075FKW3</accession>
<organism evidence="4">
    <name type="scientific">uncultured marine thaumarchaeote AD1000_19_G07</name>
    <dbReference type="NCBI Taxonomy" id="1455897"/>
    <lineage>
        <taxon>Archaea</taxon>
        <taxon>Nitrososphaerota</taxon>
        <taxon>environmental samples</taxon>
    </lineage>
</organism>
<dbReference type="GO" id="GO:0010181">
    <property type="term" value="F:FMN binding"/>
    <property type="evidence" value="ECO:0007669"/>
    <property type="project" value="InterPro"/>
</dbReference>
<evidence type="ECO:0000259" key="3">
    <source>
        <dbReference type="SMART" id="SM00903"/>
    </source>
</evidence>
<reference evidence="4" key="1">
    <citation type="journal article" date="2014" name="Genome Biol. Evol.">
        <title>Pangenome evidence for extensive interdomain horizontal transfer affecting lineage core and shell genes in uncultured planktonic thaumarchaeota and euryarchaeota.</title>
        <authorList>
            <person name="Deschamps P."/>
            <person name="Zivanovic Y."/>
            <person name="Moreira D."/>
            <person name="Rodriguez-Valera F."/>
            <person name="Lopez-Garcia P."/>
        </authorList>
    </citation>
    <scope>NUCLEOTIDE SEQUENCE</scope>
</reference>
<dbReference type="AlphaFoldDB" id="A0A075FKW3"/>
<evidence type="ECO:0000256" key="1">
    <source>
        <dbReference type="ARBA" id="ARBA00001917"/>
    </source>
</evidence>